<accession>A0A4R1C1S9</accession>
<dbReference type="PANTHER" id="PTHR22916:SF3">
    <property type="entry name" value="UDP-GLCNAC:BETAGAL BETA-1,3-N-ACETYLGLUCOSAMINYLTRANSFERASE-LIKE PROTEIN 1"/>
    <property type="match status" value="1"/>
</dbReference>
<protein>
    <submittedName>
        <fullName evidence="2">Glycosyltransferase family 2 protein</fullName>
    </submittedName>
</protein>
<dbReference type="Gene3D" id="3.90.550.10">
    <property type="entry name" value="Spore Coat Polysaccharide Biosynthesis Protein SpsA, Chain A"/>
    <property type="match status" value="1"/>
</dbReference>
<dbReference type="RefSeq" id="WP_131583289.1">
    <property type="nucleotide sequence ID" value="NZ_SJZJ01000013.1"/>
</dbReference>
<evidence type="ECO:0000259" key="1">
    <source>
        <dbReference type="Pfam" id="PF00535"/>
    </source>
</evidence>
<comment type="caution">
    <text evidence="2">The sequence shown here is derived from an EMBL/GenBank/DDBJ whole genome shotgun (WGS) entry which is preliminary data.</text>
</comment>
<dbReference type="InterPro" id="IPR029044">
    <property type="entry name" value="Nucleotide-diphossugar_trans"/>
</dbReference>
<reference evidence="2 3" key="1">
    <citation type="submission" date="2019-03" db="EMBL/GenBank/DDBJ databases">
        <authorList>
            <person name="Kim M.K.M."/>
        </authorList>
    </citation>
    <scope>NUCLEOTIDE SEQUENCE [LARGE SCALE GENOMIC DNA]</scope>
    <source>
        <strain evidence="2 3">18JY15-6</strain>
    </source>
</reference>
<dbReference type="PANTHER" id="PTHR22916">
    <property type="entry name" value="GLYCOSYLTRANSFERASE"/>
    <property type="match status" value="1"/>
</dbReference>
<gene>
    <name evidence="2" type="ORF">EPD65_08910</name>
</gene>
<feature type="domain" description="Glycosyltransferase 2-like" evidence="1">
    <location>
        <begin position="13"/>
        <end position="142"/>
    </location>
</feature>
<sequence>MRWSRKRRPPVLSVVVPVYNVEPWLEACLDSILGQKVRDIEVILVDDGSTDGSLAIAERRAARDDRVVVHRHRANAGLSAARNTGVTLATAPYLTFVDSDDTLPRDAWSGALATLGETGSDFAVGKAVRVATDRRFVTPLMERNHTVARLGVHIDDAPLLLADVFAWNKVFRRSFWDAADLSFPPGLLYEDQPAMTRAFLAARSFDVLTDEVYEWAVRDAADSISQRRGELRNVVDRRETKLTSLRAVQEHGSPVVLSVFLREILPIDMWEHFRAAAAATDEYREVLRDMQQQIWNDDTVPFAHTTVPAPQRVMGALVDQGRWDDLAALIAHIDGLEGGVPRAVVEGREEVVLPFRDDPAMPADAYAVQAVAG</sequence>
<evidence type="ECO:0000313" key="2">
    <source>
        <dbReference type="EMBL" id="TCJ24391.1"/>
    </source>
</evidence>
<organism evidence="2 3">
    <name type="scientific">Nocardioides jejuensis</name>
    <dbReference type="NCBI Taxonomy" id="2502782"/>
    <lineage>
        <taxon>Bacteria</taxon>
        <taxon>Bacillati</taxon>
        <taxon>Actinomycetota</taxon>
        <taxon>Actinomycetes</taxon>
        <taxon>Propionibacteriales</taxon>
        <taxon>Nocardioidaceae</taxon>
        <taxon>Nocardioides</taxon>
    </lineage>
</organism>
<dbReference type="SUPFAM" id="SSF53448">
    <property type="entry name" value="Nucleotide-diphospho-sugar transferases"/>
    <property type="match status" value="1"/>
</dbReference>
<evidence type="ECO:0000313" key="3">
    <source>
        <dbReference type="Proteomes" id="UP000295453"/>
    </source>
</evidence>
<proteinExistence type="predicted"/>
<dbReference type="EMBL" id="SJZJ01000013">
    <property type="protein sequence ID" value="TCJ24391.1"/>
    <property type="molecule type" value="Genomic_DNA"/>
</dbReference>
<keyword evidence="2" id="KW-0808">Transferase</keyword>
<dbReference type="Proteomes" id="UP000295453">
    <property type="component" value="Unassembled WGS sequence"/>
</dbReference>
<name>A0A4R1C1S9_9ACTN</name>
<dbReference type="InterPro" id="IPR001173">
    <property type="entry name" value="Glyco_trans_2-like"/>
</dbReference>
<dbReference type="AlphaFoldDB" id="A0A4R1C1S9"/>
<dbReference type="Pfam" id="PF00535">
    <property type="entry name" value="Glycos_transf_2"/>
    <property type="match status" value="1"/>
</dbReference>
<dbReference type="OrthoDB" id="2676521at2"/>
<dbReference type="GO" id="GO:0016758">
    <property type="term" value="F:hexosyltransferase activity"/>
    <property type="evidence" value="ECO:0007669"/>
    <property type="project" value="UniProtKB-ARBA"/>
</dbReference>
<keyword evidence="3" id="KW-1185">Reference proteome</keyword>
<dbReference type="CDD" id="cd00761">
    <property type="entry name" value="Glyco_tranf_GTA_type"/>
    <property type="match status" value="1"/>
</dbReference>